<dbReference type="SMART" id="SM01114">
    <property type="entry name" value="CXC"/>
    <property type="match status" value="2"/>
</dbReference>
<feature type="region of interest" description="Disordered" evidence="4">
    <location>
        <begin position="1"/>
        <end position="88"/>
    </location>
</feature>
<dbReference type="GO" id="GO:0003700">
    <property type="term" value="F:DNA-binding transcription factor activity"/>
    <property type="evidence" value="ECO:0007669"/>
    <property type="project" value="InterPro"/>
</dbReference>
<keyword evidence="3" id="KW-0539">Nucleus</keyword>
<dbReference type="Pfam" id="PF03638">
    <property type="entry name" value="TCR"/>
    <property type="match status" value="2"/>
</dbReference>
<dbReference type="Proteomes" id="UP001161247">
    <property type="component" value="Chromosome 2"/>
</dbReference>
<comment type="similarity">
    <text evidence="2">Belongs to the lin-54 family.</text>
</comment>
<feature type="compositionally biased region" description="Basic and acidic residues" evidence="4">
    <location>
        <begin position="202"/>
        <end position="229"/>
    </location>
</feature>
<gene>
    <name evidence="6" type="ORF">OLC1_LOCUS5668</name>
</gene>
<evidence type="ECO:0000313" key="6">
    <source>
        <dbReference type="EMBL" id="CAI9094522.1"/>
    </source>
</evidence>
<feature type="compositionally biased region" description="Polar residues" evidence="4">
    <location>
        <begin position="898"/>
        <end position="919"/>
    </location>
</feature>
<dbReference type="PANTHER" id="PTHR46159">
    <property type="entry name" value="PROTEIN TESMIN/TSO1-LIKE CXC 2"/>
    <property type="match status" value="1"/>
</dbReference>
<keyword evidence="7" id="KW-1185">Reference proteome</keyword>
<dbReference type="EMBL" id="OX459119">
    <property type="protein sequence ID" value="CAI9094522.1"/>
    <property type="molecule type" value="Genomic_DNA"/>
</dbReference>
<evidence type="ECO:0000256" key="4">
    <source>
        <dbReference type="SAM" id="MobiDB-lite"/>
    </source>
</evidence>
<dbReference type="GO" id="GO:0005634">
    <property type="term" value="C:nucleus"/>
    <property type="evidence" value="ECO:0007669"/>
    <property type="project" value="UniProtKB-SubCell"/>
</dbReference>
<accession>A0AAV1CGG2</accession>
<feature type="compositionally biased region" description="Polar residues" evidence="4">
    <location>
        <begin position="573"/>
        <end position="587"/>
    </location>
</feature>
<organism evidence="6 7">
    <name type="scientific">Oldenlandia corymbosa var. corymbosa</name>
    <dbReference type="NCBI Taxonomy" id="529605"/>
    <lineage>
        <taxon>Eukaryota</taxon>
        <taxon>Viridiplantae</taxon>
        <taxon>Streptophyta</taxon>
        <taxon>Embryophyta</taxon>
        <taxon>Tracheophyta</taxon>
        <taxon>Spermatophyta</taxon>
        <taxon>Magnoliopsida</taxon>
        <taxon>eudicotyledons</taxon>
        <taxon>Gunneridae</taxon>
        <taxon>Pentapetalae</taxon>
        <taxon>asterids</taxon>
        <taxon>lamiids</taxon>
        <taxon>Gentianales</taxon>
        <taxon>Rubiaceae</taxon>
        <taxon>Rubioideae</taxon>
        <taxon>Spermacoceae</taxon>
        <taxon>Hedyotis-Oldenlandia complex</taxon>
        <taxon>Oldenlandia</taxon>
    </lineage>
</organism>
<evidence type="ECO:0000313" key="7">
    <source>
        <dbReference type="Proteomes" id="UP001161247"/>
    </source>
</evidence>
<reference evidence="6" key="1">
    <citation type="submission" date="2023-03" db="EMBL/GenBank/DDBJ databases">
        <authorList>
            <person name="Julca I."/>
        </authorList>
    </citation>
    <scope>NUCLEOTIDE SEQUENCE</scope>
</reference>
<feature type="compositionally biased region" description="Basic and acidic residues" evidence="4">
    <location>
        <begin position="180"/>
        <end position="189"/>
    </location>
</feature>
<protein>
    <submittedName>
        <fullName evidence="6">OLC1v1030277C3</fullName>
    </submittedName>
</protein>
<proteinExistence type="inferred from homology"/>
<dbReference type="PANTHER" id="PTHR46159:SF6">
    <property type="entry name" value="OS12G0605300 PROTEIN"/>
    <property type="match status" value="1"/>
</dbReference>
<sequence length="919" mass="100015">MGSSPESSNSVSSSSALQRPTPAHTDSCIFPSISDFSPMKPDKTAFPVQVFPGNHSPPAVNKSPPNGNKNCLNRYQCNPRSDAESSGLDVDAEEAVIIAKDSGTLGKSSYSTACPKKALGTKSWRHTEASNPLSDTDDYLSATVNMEDRAFDSSVDLGPEKRNDNFHSQTDLVDPNESVQKPERRDDTSKEVFEIEPPLILEKAEEKDKGNSQSRLDNDFPEAHGLEGQHRRAVMAEIAQSGHMFEVGVTSQLDCMQWAQDSGASLNPVKYTASSGKPTHYQSHKVGLHQHGISRRLQFEDAHSKKLSDIGVEISSGSLSYRTLPASTAGAEVRESSTLHKTVSASNIFSPPKNGNHNTIVPKPSGIGLHLNSIIAKQKDSASKFSRKSEVDSFDGLGKKSISVTSSHLYKNYSISSDVGGGSSFTNNRNVCDTPAPIDGNPAKSSYNIKPFFEPVILKPKIQLQTNSLDKGQHDSETFNDLGNSVQSSPKKKRKKTMNADDNGFKRCNCKKTKCLKLYCDCFAANNFCDESCACQDCFNKSEYEDTVALTKKQITDRNPSAFQSKIVKHSSESSGCTDNGDSTPSSARHKRGCNCKKSKCLKKYCECYQANVGCSDGCRCEGCDNIYGRKEDYGIIKDQINRQVNSESLDSSFEIMLSKDGSTHNDLYSPQNLTPLTPQFQSSVNGKGGWFSSGRYLLSPDSGLSLLTPFGVSPVAAGDPDSRDLIPETNSEIMDLAPFPQDFSSGYRYSANQFSQCDGPSSMNHSSPAAFPNPQDWVASAPRAQIVTGNRHVSTESSLRWRRSPITPSIHIGASKLHQAAEFEERPYSIVDDDTPEILKENPEPTGAVKVSSPNKKRVSPPHGGLTQLTSCSSEGVRTCRRFVLKGIPTMPPRTPHIQSQVDPAQNTDNAQSSSSSK</sequence>
<feature type="region of interest" description="Disordered" evidence="4">
    <location>
        <begin position="889"/>
        <end position="919"/>
    </location>
</feature>
<evidence type="ECO:0000256" key="3">
    <source>
        <dbReference type="ARBA" id="ARBA00023242"/>
    </source>
</evidence>
<feature type="region of interest" description="Disordered" evidence="4">
    <location>
        <begin position="836"/>
        <end position="867"/>
    </location>
</feature>
<evidence type="ECO:0000259" key="5">
    <source>
        <dbReference type="PROSITE" id="PS51634"/>
    </source>
</evidence>
<evidence type="ECO:0000256" key="2">
    <source>
        <dbReference type="ARBA" id="ARBA00007267"/>
    </source>
</evidence>
<dbReference type="InterPro" id="IPR044522">
    <property type="entry name" value="TSO1-like"/>
</dbReference>
<feature type="compositionally biased region" description="Polar residues" evidence="4">
    <location>
        <begin position="63"/>
        <end position="79"/>
    </location>
</feature>
<feature type="region of interest" description="Disordered" evidence="4">
    <location>
        <begin position="473"/>
        <end position="499"/>
    </location>
</feature>
<dbReference type="PROSITE" id="PS51634">
    <property type="entry name" value="CRC"/>
    <property type="match status" value="1"/>
</dbReference>
<feature type="region of interest" description="Disordered" evidence="4">
    <location>
        <begin position="572"/>
        <end position="591"/>
    </location>
</feature>
<dbReference type="InterPro" id="IPR005172">
    <property type="entry name" value="CRC"/>
</dbReference>
<feature type="region of interest" description="Disordered" evidence="4">
    <location>
        <begin position="153"/>
        <end position="189"/>
    </location>
</feature>
<feature type="region of interest" description="Disordered" evidence="4">
    <location>
        <begin position="201"/>
        <end position="229"/>
    </location>
</feature>
<dbReference type="AlphaFoldDB" id="A0AAV1CGG2"/>
<name>A0AAV1CGG2_OLDCO</name>
<evidence type="ECO:0000256" key="1">
    <source>
        <dbReference type="ARBA" id="ARBA00004123"/>
    </source>
</evidence>
<comment type="subcellular location">
    <subcellularLocation>
        <location evidence="1">Nucleus</location>
    </subcellularLocation>
</comment>
<feature type="compositionally biased region" description="Polar residues" evidence="4">
    <location>
        <begin position="479"/>
        <end position="489"/>
    </location>
</feature>
<dbReference type="InterPro" id="IPR033467">
    <property type="entry name" value="Tesmin/TSO1-like_CXC"/>
</dbReference>
<feature type="domain" description="CRC" evidence="5">
    <location>
        <begin position="504"/>
        <end position="629"/>
    </location>
</feature>
<feature type="compositionally biased region" description="Low complexity" evidence="4">
    <location>
        <begin position="1"/>
        <end position="15"/>
    </location>
</feature>